<name>A0ABV1YEE7_9HYPH</name>
<evidence type="ECO:0000313" key="1">
    <source>
        <dbReference type="EMBL" id="MER8933546.1"/>
    </source>
</evidence>
<proteinExistence type="predicted"/>
<sequence length="125" mass="14079">MSVVDMKTLETRAREDFEFTRETRYLDGAVKIGMPDGDYVLQFANGKLQGIELGSVADADCKIVVRGTEDHWKNLLADKPKPFFQCLQSTAVKHGMFISDSNETFAYLPALNRMMVLMRLIANKG</sequence>
<protein>
    <recommendedName>
        <fullName evidence="3">SCP2 domain-containing protein</fullName>
    </recommendedName>
</protein>
<accession>A0ABV1YEE7</accession>
<organism evidence="1 2">
    <name type="scientific">Mesorhizobium opportunistum</name>
    <dbReference type="NCBI Taxonomy" id="593909"/>
    <lineage>
        <taxon>Bacteria</taxon>
        <taxon>Pseudomonadati</taxon>
        <taxon>Pseudomonadota</taxon>
        <taxon>Alphaproteobacteria</taxon>
        <taxon>Hyphomicrobiales</taxon>
        <taxon>Phyllobacteriaceae</taxon>
        <taxon>Mesorhizobium</taxon>
    </lineage>
</organism>
<dbReference type="RefSeq" id="WP_023768091.1">
    <property type="nucleotide sequence ID" value="NZ_CP100477.1"/>
</dbReference>
<evidence type="ECO:0008006" key="3">
    <source>
        <dbReference type="Google" id="ProtNLM"/>
    </source>
</evidence>
<dbReference type="Proteomes" id="UP001464387">
    <property type="component" value="Unassembled WGS sequence"/>
</dbReference>
<reference evidence="1 2" key="1">
    <citation type="journal article" date="2024" name="Proc. Natl. Acad. Sci. U.S.A.">
        <title>The evolutionary genomics of adaptation to stress in wild rhizobium bacteria.</title>
        <authorList>
            <person name="Kehlet-Delgado H."/>
            <person name="Montoya A.P."/>
            <person name="Jensen K.T."/>
            <person name="Wendlandt C.E."/>
            <person name="Dexheimer C."/>
            <person name="Roberts M."/>
            <person name="Torres Martinez L."/>
            <person name="Friesen M.L."/>
            <person name="Griffitts J.S."/>
            <person name="Porter S.S."/>
        </authorList>
    </citation>
    <scope>NUCLEOTIDE SEQUENCE [LARGE SCALE GENOMIC DNA]</scope>
    <source>
        <strain evidence="1 2">M0729</strain>
    </source>
</reference>
<gene>
    <name evidence="1" type="ORF">NKI33_11280</name>
</gene>
<keyword evidence="2" id="KW-1185">Reference proteome</keyword>
<comment type="caution">
    <text evidence="1">The sequence shown here is derived from an EMBL/GenBank/DDBJ whole genome shotgun (WGS) entry which is preliminary data.</text>
</comment>
<dbReference type="EMBL" id="JAMYPJ010000012">
    <property type="protein sequence ID" value="MER8933546.1"/>
    <property type="molecule type" value="Genomic_DNA"/>
</dbReference>
<evidence type="ECO:0000313" key="2">
    <source>
        <dbReference type="Proteomes" id="UP001464387"/>
    </source>
</evidence>